<keyword evidence="2" id="KW-0863">Zinc-finger</keyword>
<dbReference type="PROSITE" id="PS01359">
    <property type="entry name" value="ZF_PHD_1"/>
    <property type="match status" value="1"/>
</dbReference>
<organism evidence="4 5">
    <name type="scientific">Mytilus galloprovincialis</name>
    <name type="common">Mediterranean mussel</name>
    <dbReference type="NCBI Taxonomy" id="29158"/>
    <lineage>
        <taxon>Eukaryota</taxon>
        <taxon>Metazoa</taxon>
        <taxon>Spiralia</taxon>
        <taxon>Lophotrochozoa</taxon>
        <taxon>Mollusca</taxon>
        <taxon>Bivalvia</taxon>
        <taxon>Autobranchia</taxon>
        <taxon>Pteriomorphia</taxon>
        <taxon>Mytilida</taxon>
        <taxon>Mytiloidea</taxon>
        <taxon>Mytilidae</taxon>
        <taxon>Mytilinae</taxon>
        <taxon>Mytilus</taxon>
    </lineage>
</organism>
<dbReference type="AlphaFoldDB" id="A0A8B6DTY2"/>
<dbReference type="GO" id="GO:0008270">
    <property type="term" value="F:zinc ion binding"/>
    <property type="evidence" value="ECO:0007669"/>
    <property type="project" value="UniProtKB-KW"/>
</dbReference>
<dbReference type="InterPro" id="IPR011011">
    <property type="entry name" value="Znf_FYVE_PHD"/>
</dbReference>
<sequence length="411" mass="47627">MMRRSERNKKKKEVFSPKEIKSKAIINLNNKCTPVYTPDTSFEDEEETVVLKPYEICIGCGEGKIKKQTDWIECDSCRNWWHCCCANISQRDTQKFNKYNIKFSCAFCIIRKIEISKRAKKIVNTCTCKEEVEVNDEDYKEINTKLQCKADVPVNGKISTKKEISCIVNDPELVLVADNIENKELRNSKLIRKEITKSEDLRDKVKLAYRLPLGGVAVHFYSKQQKVDFQNKTVVIEDFGKDSCWHNPKSCENNKETIGFGKNVPLNTNLENLKDKIERQTNTNIISISQQRYWDTKKLMPVVKINFYTPEDLNKAENIEIETGYNGKNIVIQRKQKFKIIRCYNCHRFGHCANLCQANKRCFNCGEDNCNEKLCVKQSKCCNCGELHKASSSLCPVFIKLVNQRKFTNQA</sequence>
<keyword evidence="3" id="KW-0862">Zinc</keyword>
<dbReference type="SUPFAM" id="SSF57903">
    <property type="entry name" value="FYVE/PHD zinc finger"/>
    <property type="match status" value="1"/>
</dbReference>
<dbReference type="InterPro" id="IPR013083">
    <property type="entry name" value="Znf_RING/FYVE/PHD"/>
</dbReference>
<dbReference type="CDD" id="cd15517">
    <property type="entry name" value="PHD_TCF19_like"/>
    <property type="match status" value="1"/>
</dbReference>
<evidence type="ECO:0000313" key="4">
    <source>
        <dbReference type="EMBL" id="VDI25107.1"/>
    </source>
</evidence>
<dbReference type="EMBL" id="UYJE01004112">
    <property type="protein sequence ID" value="VDI25107.1"/>
    <property type="molecule type" value="Genomic_DNA"/>
</dbReference>
<keyword evidence="1" id="KW-0479">Metal-binding</keyword>
<dbReference type="Gene3D" id="3.30.40.10">
    <property type="entry name" value="Zinc/RING finger domain, C3HC4 (zinc finger)"/>
    <property type="match status" value="1"/>
</dbReference>
<evidence type="ECO:0000256" key="2">
    <source>
        <dbReference type="ARBA" id="ARBA00022771"/>
    </source>
</evidence>
<evidence type="ECO:0000256" key="3">
    <source>
        <dbReference type="ARBA" id="ARBA00022833"/>
    </source>
</evidence>
<reference evidence="4" key="1">
    <citation type="submission" date="2018-11" db="EMBL/GenBank/DDBJ databases">
        <authorList>
            <person name="Alioto T."/>
            <person name="Alioto T."/>
        </authorList>
    </citation>
    <scope>NUCLEOTIDE SEQUENCE</scope>
</reference>
<accession>A0A8B6DTY2</accession>
<keyword evidence="5" id="KW-1185">Reference proteome</keyword>
<name>A0A8B6DTY2_MYTGA</name>
<dbReference type="Proteomes" id="UP000596742">
    <property type="component" value="Unassembled WGS sequence"/>
</dbReference>
<proteinExistence type="predicted"/>
<dbReference type="OrthoDB" id="6066315at2759"/>
<evidence type="ECO:0000256" key="1">
    <source>
        <dbReference type="ARBA" id="ARBA00022723"/>
    </source>
</evidence>
<evidence type="ECO:0000313" key="5">
    <source>
        <dbReference type="Proteomes" id="UP000596742"/>
    </source>
</evidence>
<comment type="caution">
    <text evidence="4">The sequence shown here is derived from an EMBL/GenBank/DDBJ whole genome shotgun (WGS) entry which is preliminary data.</text>
</comment>
<dbReference type="InterPro" id="IPR019786">
    <property type="entry name" value="Zinc_finger_PHD-type_CS"/>
</dbReference>
<gene>
    <name evidence="4" type="ORF">MGAL_10B007915</name>
</gene>
<protein>
    <submittedName>
        <fullName evidence="4">Uncharacterized protein</fullName>
    </submittedName>
</protein>